<dbReference type="EMBL" id="AP014960">
    <property type="protein sequence ID" value="BAS90578.1"/>
    <property type="molecule type" value="Genomic_DNA"/>
</dbReference>
<name>A0A0P0WDY7_ORYSJ</name>
<organism evidence="1 2">
    <name type="scientific">Oryza sativa subsp. japonica</name>
    <name type="common">Rice</name>
    <dbReference type="NCBI Taxonomy" id="39947"/>
    <lineage>
        <taxon>Eukaryota</taxon>
        <taxon>Viridiplantae</taxon>
        <taxon>Streptophyta</taxon>
        <taxon>Embryophyta</taxon>
        <taxon>Tracheophyta</taxon>
        <taxon>Spermatophyta</taxon>
        <taxon>Magnoliopsida</taxon>
        <taxon>Liliopsida</taxon>
        <taxon>Poales</taxon>
        <taxon>Poaceae</taxon>
        <taxon>BOP clade</taxon>
        <taxon>Oryzoideae</taxon>
        <taxon>Oryzeae</taxon>
        <taxon>Oryzinae</taxon>
        <taxon>Oryza</taxon>
        <taxon>Oryza sativa</taxon>
    </lineage>
</organism>
<evidence type="ECO:0000313" key="2">
    <source>
        <dbReference type="Proteomes" id="UP000059680"/>
    </source>
</evidence>
<reference evidence="1 2" key="2">
    <citation type="journal article" date="2013" name="Plant Cell Physiol.">
        <title>Rice Annotation Project Database (RAP-DB): an integrative and interactive database for rice genomics.</title>
        <authorList>
            <person name="Sakai H."/>
            <person name="Lee S.S."/>
            <person name="Tanaka T."/>
            <person name="Numa H."/>
            <person name="Kim J."/>
            <person name="Kawahara Y."/>
            <person name="Wakimoto H."/>
            <person name="Yang C.C."/>
            <person name="Iwamoto M."/>
            <person name="Abe T."/>
            <person name="Yamada Y."/>
            <person name="Muto A."/>
            <person name="Inokuchi H."/>
            <person name="Ikemura T."/>
            <person name="Matsumoto T."/>
            <person name="Sasaki T."/>
            <person name="Itoh T."/>
        </authorList>
    </citation>
    <scope>NUCLEOTIDE SEQUENCE [LARGE SCALE GENOMIC DNA]</scope>
    <source>
        <strain evidence="2">cv. Nipponbare</strain>
    </source>
</reference>
<protein>
    <submittedName>
        <fullName evidence="1">Os04g0572100 protein</fullName>
    </submittedName>
</protein>
<gene>
    <name evidence="1" type="ordered locus">Os04g0572100</name>
    <name evidence="1" type="ORF">OSNPB_040572100</name>
</gene>
<dbReference type="Proteomes" id="UP000059680">
    <property type="component" value="Chromosome 4"/>
</dbReference>
<reference evidence="2" key="1">
    <citation type="journal article" date="2005" name="Nature">
        <title>The map-based sequence of the rice genome.</title>
        <authorList>
            <consortium name="International rice genome sequencing project (IRGSP)"/>
            <person name="Matsumoto T."/>
            <person name="Wu J."/>
            <person name="Kanamori H."/>
            <person name="Katayose Y."/>
            <person name="Fujisawa M."/>
            <person name="Namiki N."/>
            <person name="Mizuno H."/>
            <person name="Yamamoto K."/>
            <person name="Antonio B.A."/>
            <person name="Baba T."/>
            <person name="Sakata K."/>
            <person name="Nagamura Y."/>
            <person name="Aoki H."/>
            <person name="Arikawa K."/>
            <person name="Arita K."/>
            <person name="Bito T."/>
            <person name="Chiden Y."/>
            <person name="Fujitsuka N."/>
            <person name="Fukunaka R."/>
            <person name="Hamada M."/>
            <person name="Harada C."/>
            <person name="Hayashi A."/>
            <person name="Hijishita S."/>
            <person name="Honda M."/>
            <person name="Hosokawa S."/>
            <person name="Ichikawa Y."/>
            <person name="Idonuma A."/>
            <person name="Iijima M."/>
            <person name="Ikeda M."/>
            <person name="Ikeno M."/>
            <person name="Ito K."/>
            <person name="Ito S."/>
            <person name="Ito T."/>
            <person name="Ito Y."/>
            <person name="Ito Y."/>
            <person name="Iwabuchi A."/>
            <person name="Kamiya K."/>
            <person name="Karasawa W."/>
            <person name="Kurita K."/>
            <person name="Katagiri S."/>
            <person name="Kikuta A."/>
            <person name="Kobayashi H."/>
            <person name="Kobayashi N."/>
            <person name="Machita K."/>
            <person name="Maehara T."/>
            <person name="Masukawa M."/>
            <person name="Mizubayashi T."/>
            <person name="Mukai Y."/>
            <person name="Nagasaki H."/>
            <person name="Nagata Y."/>
            <person name="Naito S."/>
            <person name="Nakashima M."/>
            <person name="Nakama Y."/>
            <person name="Nakamichi Y."/>
            <person name="Nakamura M."/>
            <person name="Meguro A."/>
            <person name="Negishi M."/>
            <person name="Ohta I."/>
            <person name="Ohta T."/>
            <person name="Okamoto M."/>
            <person name="Ono N."/>
            <person name="Saji S."/>
            <person name="Sakaguchi M."/>
            <person name="Sakai K."/>
            <person name="Shibata M."/>
            <person name="Shimokawa T."/>
            <person name="Song J."/>
            <person name="Takazaki Y."/>
            <person name="Terasawa K."/>
            <person name="Tsugane M."/>
            <person name="Tsuji K."/>
            <person name="Ueda S."/>
            <person name="Waki K."/>
            <person name="Yamagata H."/>
            <person name="Yamamoto M."/>
            <person name="Yamamoto S."/>
            <person name="Yamane H."/>
            <person name="Yoshiki S."/>
            <person name="Yoshihara R."/>
            <person name="Yukawa K."/>
            <person name="Zhong H."/>
            <person name="Yano M."/>
            <person name="Yuan Q."/>
            <person name="Ouyang S."/>
            <person name="Liu J."/>
            <person name="Jones K.M."/>
            <person name="Gansberger K."/>
            <person name="Moffat K."/>
            <person name="Hill J."/>
            <person name="Bera J."/>
            <person name="Fadrosh D."/>
            <person name="Jin S."/>
            <person name="Johri S."/>
            <person name="Kim M."/>
            <person name="Overton L."/>
            <person name="Reardon M."/>
            <person name="Tsitrin T."/>
            <person name="Vuong H."/>
            <person name="Weaver B."/>
            <person name="Ciecko A."/>
            <person name="Tallon L."/>
            <person name="Jackson J."/>
            <person name="Pai G."/>
            <person name="Aken S.V."/>
            <person name="Utterback T."/>
            <person name="Reidmuller S."/>
            <person name="Feldblyum T."/>
            <person name="Hsiao J."/>
            <person name="Zismann V."/>
            <person name="Iobst S."/>
            <person name="de Vazeille A.R."/>
            <person name="Buell C.R."/>
            <person name="Ying K."/>
            <person name="Li Y."/>
            <person name="Lu T."/>
            <person name="Huang Y."/>
            <person name="Zhao Q."/>
            <person name="Feng Q."/>
            <person name="Zhang L."/>
            <person name="Zhu J."/>
            <person name="Weng Q."/>
            <person name="Mu J."/>
            <person name="Lu Y."/>
            <person name="Fan D."/>
            <person name="Liu Y."/>
            <person name="Guan J."/>
            <person name="Zhang Y."/>
            <person name="Yu S."/>
            <person name="Liu X."/>
            <person name="Zhang Y."/>
            <person name="Hong G."/>
            <person name="Han B."/>
            <person name="Choisne N."/>
            <person name="Demange N."/>
            <person name="Orjeda G."/>
            <person name="Samain S."/>
            <person name="Cattolico L."/>
            <person name="Pelletier E."/>
            <person name="Couloux A."/>
            <person name="Segurens B."/>
            <person name="Wincker P."/>
            <person name="D'Hont A."/>
            <person name="Scarpelli C."/>
            <person name="Weissenbach J."/>
            <person name="Salanoubat M."/>
            <person name="Quetier F."/>
            <person name="Yu Y."/>
            <person name="Kim H.R."/>
            <person name="Rambo T."/>
            <person name="Currie J."/>
            <person name="Collura K."/>
            <person name="Luo M."/>
            <person name="Yang T."/>
            <person name="Ammiraju J.S.S."/>
            <person name="Engler F."/>
            <person name="Soderlund C."/>
            <person name="Wing R.A."/>
            <person name="Palmer L.E."/>
            <person name="de la Bastide M."/>
            <person name="Spiegel L."/>
            <person name="Nascimento L."/>
            <person name="Zutavern T."/>
            <person name="O'Shaughnessy A."/>
            <person name="Dike S."/>
            <person name="Dedhia N."/>
            <person name="Preston R."/>
            <person name="Balija V."/>
            <person name="McCombie W.R."/>
            <person name="Chow T."/>
            <person name="Chen H."/>
            <person name="Chung M."/>
            <person name="Chen C."/>
            <person name="Shaw J."/>
            <person name="Wu H."/>
            <person name="Hsiao K."/>
            <person name="Chao Y."/>
            <person name="Chu M."/>
            <person name="Cheng C."/>
            <person name="Hour A."/>
            <person name="Lee P."/>
            <person name="Lin S."/>
            <person name="Lin Y."/>
            <person name="Liou J."/>
            <person name="Liu S."/>
            <person name="Hsing Y."/>
            <person name="Raghuvanshi S."/>
            <person name="Mohanty A."/>
            <person name="Bharti A.K."/>
            <person name="Gaur A."/>
            <person name="Gupta V."/>
            <person name="Kumar D."/>
            <person name="Ravi V."/>
            <person name="Vij S."/>
            <person name="Kapur A."/>
            <person name="Khurana P."/>
            <person name="Khurana P."/>
            <person name="Khurana J.P."/>
            <person name="Tyagi A.K."/>
            <person name="Gaikwad K."/>
            <person name="Singh A."/>
            <person name="Dalal V."/>
            <person name="Srivastava S."/>
            <person name="Dixit A."/>
            <person name="Pal A.K."/>
            <person name="Ghazi I.A."/>
            <person name="Yadav M."/>
            <person name="Pandit A."/>
            <person name="Bhargava A."/>
            <person name="Sureshbabu K."/>
            <person name="Batra K."/>
            <person name="Sharma T.R."/>
            <person name="Mohapatra T."/>
            <person name="Singh N.K."/>
            <person name="Messing J."/>
            <person name="Nelson A.B."/>
            <person name="Fuks G."/>
            <person name="Kavchok S."/>
            <person name="Keizer G."/>
            <person name="Linton E."/>
            <person name="Llaca V."/>
            <person name="Song R."/>
            <person name="Tanyolac B."/>
            <person name="Young S."/>
            <person name="Ho-Il K."/>
            <person name="Hahn J.H."/>
            <person name="Sangsakoo G."/>
            <person name="Vanavichit A."/>
            <person name="de Mattos Luiz.A.T."/>
            <person name="Zimmer P.D."/>
            <person name="Malone G."/>
            <person name="Dellagostin O."/>
            <person name="de Oliveira A.C."/>
            <person name="Bevan M."/>
            <person name="Bancroft I."/>
            <person name="Minx P."/>
            <person name="Cordum H."/>
            <person name="Wilson R."/>
            <person name="Cheng Z."/>
            <person name="Jin W."/>
            <person name="Jiang J."/>
            <person name="Leong S.A."/>
            <person name="Iwama H."/>
            <person name="Gojobori T."/>
            <person name="Itoh T."/>
            <person name="Niimura Y."/>
            <person name="Fujii Y."/>
            <person name="Habara T."/>
            <person name="Sakai H."/>
            <person name="Sato Y."/>
            <person name="Wilson G."/>
            <person name="Kumar K."/>
            <person name="McCouch S."/>
            <person name="Juretic N."/>
            <person name="Hoen D."/>
            <person name="Wright S."/>
            <person name="Bruskiewich R."/>
            <person name="Bureau T."/>
            <person name="Miyao A."/>
            <person name="Hirochika H."/>
            <person name="Nishikawa T."/>
            <person name="Kadowaki K."/>
            <person name="Sugiura M."/>
            <person name="Burr B."/>
            <person name="Sasaki T."/>
        </authorList>
    </citation>
    <scope>NUCLEOTIDE SEQUENCE [LARGE SCALE GENOMIC DNA]</scope>
    <source>
        <strain evidence="2">cv. Nipponbare</strain>
    </source>
</reference>
<dbReference type="PaxDb" id="39947-A0A0P0WDY7"/>
<keyword evidence="2" id="KW-1185">Reference proteome</keyword>
<dbReference type="AlphaFoldDB" id="A0A0P0WDY7"/>
<accession>A0A0P0WDY7</accession>
<evidence type="ECO:0000313" key="1">
    <source>
        <dbReference type="EMBL" id="BAS90578.1"/>
    </source>
</evidence>
<sequence>MPPSPPRRARLGVKFAARRHHSADAVLPRRVAFAVANTILRGARPPFPPASRPSHHRTIAADVVPSRRFLIVCA</sequence>
<dbReference type="Gramene" id="Os04t0572100-01">
    <property type="protein sequence ID" value="Os04t0572100-01"/>
    <property type="gene ID" value="Os04g0572100"/>
</dbReference>
<proteinExistence type="predicted"/>
<reference evidence="1 2" key="3">
    <citation type="journal article" date="2013" name="Rice">
        <title>Improvement of the Oryza sativa Nipponbare reference genome using next generation sequence and optical map data.</title>
        <authorList>
            <person name="Kawahara Y."/>
            <person name="de la Bastide M."/>
            <person name="Hamilton J.P."/>
            <person name="Kanamori H."/>
            <person name="McCombie W.R."/>
            <person name="Ouyang S."/>
            <person name="Schwartz D.C."/>
            <person name="Tanaka T."/>
            <person name="Wu J."/>
            <person name="Zhou S."/>
            <person name="Childs K.L."/>
            <person name="Davidson R.M."/>
            <person name="Lin H."/>
            <person name="Quesada-Ocampo L."/>
            <person name="Vaillancourt B."/>
            <person name="Sakai H."/>
            <person name="Lee S.S."/>
            <person name="Kim J."/>
            <person name="Numa H."/>
            <person name="Itoh T."/>
            <person name="Buell C.R."/>
            <person name="Matsumoto T."/>
        </authorList>
    </citation>
    <scope>NUCLEOTIDE SEQUENCE [LARGE SCALE GENOMIC DNA]</scope>
    <source>
        <strain evidence="2">cv. Nipponbare</strain>
    </source>
</reference>
<dbReference type="InParanoid" id="A0A0P0WDY7"/>